<evidence type="ECO:0000313" key="2">
    <source>
        <dbReference type="Proteomes" id="UP000290288"/>
    </source>
</evidence>
<comment type="caution">
    <text evidence="1">The sequence shown here is derived from an EMBL/GenBank/DDBJ whole genome shotgun (WGS) entry which is preliminary data.</text>
</comment>
<proteinExistence type="predicted"/>
<dbReference type="Proteomes" id="UP000290288">
    <property type="component" value="Unassembled WGS sequence"/>
</dbReference>
<dbReference type="AlphaFoldDB" id="A0A4Q2DPT4"/>
<protein>
    <submittedName>
        <fullName evidence="1">Uncharacterized protein</fullName>
    </submittedName>
</protein>
<sequence length="184" mass="20710">MGLKDTQWYTVWELRRDGRHINRTVFTCYSDYGHLTSDKGGVSGFRNHRKFSNLVSTVVWLLSRGDSRFLMQNSLSDHAAPTDHRLQYDTPDTELRNLDPNVILLSDEEDGIPEDLPQLRGSSSKSANPLVINLVTPTKLISQQPGVEGVEQVVDVSNQTEREHDPPNLSASPFNLGKLNVRLN</sequence>
<dbReference type="EMBL" id="SDEE01000117">
    <property type="protein sequence ID" value="RXW21192.1"/>
    <property type="molecule type" value="Genomic_DNA"/>
</dbReference>
<gene>
    <name evidence="1" type="ORF">EST38_g4662</name>
</gene>
<accession>A0A4Q2DPT4</accession>
<reference evidence="1 2" key="1">
    <citation type="submission" date="2019-01" db="EMBL/GenBank/DDBJ databases">
        <title>Draft genome sequence of Psathyrella aberdarensis IHI B618.</title>
        <authorList>
            <person name="Buettner E."/>
            <person name="Kellner H."/>
        </authorList>
    </citation>
    <scope>NUCLEOTIDE SEQUENCE [LARGE SCALE GENOMIC DNA]</scope>
    <source>
        <strain evidence="1 2">IHI B618</strain>
    </source>
</reference>
<name>A0A4Q2DPT4_9AGAR</name>
<evidence type="ECO:0000313" key="1">
    <source>
        <dbReference type="EMBL" id="RXW21192.1"/>
    </source>
</evidence>
<keyword evidence="2" id="KW-1185">Reference proteome</keyword>
<organism evidence="1 2">
    <name type="scientific">Candolleomyces aberdarensis</name>
    <dbReference type="NCBI Taxonomy" id="2316362"/>
    <lineage>
        <taxon>Eukaryota</taxon>
        <taxon>Fungi</taxon>
        <taxon>Dikarya</taxon>
        <taxon>Basidiomycota</taxon>
        <taxon>Agaricomycotina</taxon>
        <taxon>Agaricomycetes</taxon>
        <taxon>Agaricomycetidae</taxon>
        <taxon>Agaricales</taxon>
        <taxon>Agaricineae</taxon>
        <taxon>Psathyrellaceae</taxon>
        <taxon>Candolleomyces</taxon>
    </lineage>
</organism>